<dbReference type="GO" id="GO:0016491">
    <property type="term" value="F:oxidoreductase activity"/>
    <property type="evidence" value="ECO:0007669"/>
    <property type="project" value="InterPro"/>
</dbReference>
<dbReference type="InterPro" id="IPR000358">
    <property type="entry name" value="RNR_small_fam"/>
</dbReference>
<organism evidence="1 2">
    <name type="scientific">Panicum virgatum</name>
    <name type="common">Blackwell switchgrass</name>
    <dbReference type="NCBI Taxonomy" id="38727"/>
    <lineage>
        <taxon>Eukaryota</taxon>
        <taxon>Viridiplantae</taxon>
        <taxon>Streptophyta</taxon>
        <taxon>Embryophyta</taxon>
        <taxon>Tracheophyta</taxon>
        <taxon>Spermatophyta</taxon>
        <taxon>Magnoliopsida</taxon>
        <taxon>Liliopsida</taxon>
        <taxon>Poales</taxon>
        <taxon>Poaceae</taxon>
        <taxon>PACMAD clade</taxon>
        <taxon>Panicoideae</taxon>
        <taxon>Panicodae</taxon>
        <taxon>Paniceae</taxon>
        <taxon>Panicinae</taxon>
        <taxon>Panicum</taxon>
        <taxon>Panicum sect. Hiantes</taxon>
    </lineage>
</organism>
<comment type="caution">
    <text evidence="1">The sequence shown here is derived from an EMBL/GenBank/DDBJ whole genome shotgun (WGS) entry which is preliminary data.</text>
</comment>
<proteinExistence type="predicted"/>
<dbReference type="InterPro" id="IPR012348">
    <property type="entry name" value="RNR-like"/>
</dbReference>
<dbReference type="EMBL" id="CM029039">
    <property type="protein sequence ID" value="KAG2643966.1"/>
    <property type="molecule type" value="Genomic_DNA"/>
</dbReference>
<gene>
    <name evidence="1" type="ORF">PVAP13_2KG365310</name>
</gene>
<dbReference type="SUPFAM" id="SSF47240">
    <property type="entry name" value="Ferritin-like"/>
    <property type="match status" value="1"/>
</dbReference>
<dbReference type="GO" id="GO:0009263">
    <property type="term" value="P:deoxyribonucleotide biosynthetic process"/>
    <property type="evidence" value="ECO:0007669"/>
    <property type="project" value="InterPro"/>
</dbReference>
<dbReference type="Proteomes" id="UP000823388">
    <property type="component" value="Chromosome 2K"/>
</dbReference>
<evidence type="ECO:0000313" key="1">
    <source>
        <dbReference type="EMBL" id="KAG2643966.1"/>
    </source>
</evidence>
<sequence>MVPAPYAPATASTPPTTAVAISFRLLMPPFLATKKKIAKTTKRPQARALQFDSLQSVWRSPLPMDDLLRSKLDEARVSDIVADVIDIEREFICDAFLVALGSMNGALMGQYIEFVTDLLLMAFCVQKMRSLMSRPQRVRRNVTTAASAHLAFTRLADSRASYSGTIPAVILTRLVLFRLQLPLMFVMTACCLK</sequence>
<dbReference type="Gene3D" id="1.10.620.20">
    <property type="entry name" value="Ribonucleotide Reductase, subunit A"/>
    <property type="match status" value="1"/>
</dbReference>
<dbReference type="InterPro" id="IPR009078">
    <property type="entry name" value="Ferritin-like_SF"/>
</dbReference>
<keyword evidence="2" id="KW-1185">Reference proteome</keyword>
<protein>
    <submittedName>
        <fullName evidence="1">Uncharacterized protein</fullName>
    </submittedName>
</protein>
<name>A0A8T0WDL6_PANVG</name>
<reference evidence="1" key="1">
    <citation type="submission" date="2020-05" db="EMBL/GenBank/DDBJ databases">
        <title>WGS assembly of Panicum virgatum.</title>
        <authorList>
            <person name="Lovell J.T."/>
            <person name="Jenkins J."/>
            <person name="Shu S."/>
            <person name="Juenger T.E."/>
            <person name="Schmutz J."/>
        </authorList>
    </citation>
    <scope>NUCLEOTIDE SEQUENCE</scope>
    <source>
        <strain evidence="1">AP13</strain>
    </source>
</reference>
<evidence type="ECO:0000313" key="2">
    <source>
        <dbReference type="Proteomes" id="UP000823388"/>
    </source>
</evidence>
<dbReference type="Pfam" id="PF00268">
    <property type="entry name" value="Ribonuc_red_sm"/>
    <property type="match status" value="1"/>
</dbReference>
<dbReference type="AlphaFoldDB" id="A0A8T0WDL6"/>
<accession>A0A8T0WDL6</accession>